<organism evidence="2 3">
    <name type="scientific">Schizophyllum amplum</name>
    <dbReference type="NCBI Taxonomy" id="97359"/>
    <lineage>
        <taxon>Eukaryota</taxon>
        <taxon>Fungi</taxon>
        <taxon>Dikarya</taxon>
        <taxon>Basidiomycota</taxon>
        <taxon>Agaricomycotina</taxon>
        <taxon>Agaricomycetes</taxon>
        <taxon>Agaricomycetidae</taxon>
        <taxon>Agaricales</taxon>
        <taxon>Schizophyllaceae</taxon>
        <taxon>Schizophyllum</taxon>
    </lineage>
</organism>
<keyword evidence="3" id="KW-1185">Reference proteome</keyword>
<protein>
    <submittedName>
        <fullName evidence="2">Uncharacterized protein</fullName>
    </submittedName>
</protein>
<keyword evidence="1" id="KW-1133">Transmembrane helix</keyword>
<feature type="transmembrane region" description="Helical" evidence="1">
    <location>
        <begin position="204"/>
        <end position="224"/>
    </location>
</feature>
<comment type="caution">
    <text evidence="2">The sequence shown here is derived from an EMBL/GenBank/DDBJ whole genome shotgun (WGS) entry which is preliminary data.</text>
</comment>
<dbReference type="Proteomes" id="UP000320762">
    <property type="component" value="Unassembled WGS sequence"/>
</dbReference>
<evidence type="ECO:0000313" key="3">
    <source>
        <dbReference type="Proteomes" id="UP000320762"/>
    </source>
</evidence>
<gene>
    <name evidence="2" type="ORF">BD626DRAFT_436393</name>
</gene>
<keyword evidence="1" id="KW-0812">Transmembrane</keyword>
<reference evidence="2 3" key="1">
    <citation type="journal article" date="2019" name="New Phytol.">
        <title>Comparative genomics reveals unique wood-decay strategies and fruiting body development in the Schizophyllaceae.</title>
        <authorList>
            <person name="Almasi E."/>
            <person name="Sahu N."/>
            <person name="Krizsan K."/>
            <person name="Balint B."/>
            <person name="Kovacs G.M."/>
            <person name="Kiss B."/>
            <person name="Cseklye J."/>
            <person name="Drula E."/>
            <person name="Henrissat B."/>
            <person name="Nagy I."/>
            <person name="Chovatia M."/>
            <person name="Adam C."/>
            <person name="LaButti K."/>
            <person name="Lipzen A."/>
            <person name="Riley R."/>
            <person name="Grigoriev I.V."/>
            <person name="Nagy L.G."/>
        </authorList>
    </citation>
    <scope>NUCLEOTIDE SEQUENCE [LARGE SCALE GENOMIC DNA]</scope>
    <source>
        <strain evidence="2 3">NL-1724</strain>
    </source>
</reference>
<feature type="transmembrane region" description="Helical" evidence="1">
    <location>
        <begin position="25"/>
        <end position="44"/>
    </location>
</feature>
<dbReference type="EMBL" id="VDMD01000025">
    <property type="protein sequence ID" value="TRM59857.1"/>
    <property type="molecule type" value="Genomic_DNA"/>
</dbReference>
<evidence type="ECO:0000313" key="2">
    <source>
        <dbReference type="EMBL" id="TRM59857.1"/>
    </source>
</evidence>
<proteinExistence type="predicted"/>
<evidence type="ECO:0000256" key="1">
    <source>
        <dbReference type="SAM" id="Phobius"/>
    </source>
</evidence>
<keyword evidence="1" id="KW-0472">Membrane</keyword>
<sequence length="300" mass="32118">MSALLSPLVTAYSYALEPIAPFTWFGVGISTLDVMAAARLCLALRQMREALYREHIRKHGSPVGVEHDKSFVRDIATTLTVVYGGEAMTGPMLGLPPSFMVSGVVPLMYAAMQWGADALPAVPAPFRELEMPLSILDGFSRAFLLCNLIPPTVTANARAALSTSAWTLLLTSFITANGGFFLTNMFSFLNPTPLALQTPPELRAYGWTTMDLWCAPLVTGLYALMTHAQPFWADAHGILAGLLGAGSAEKPVAAVDAETARAACALLLMVMFSVRTAKNFAPTKAEAKAVDKAKTGFKTQ</sequence>
<dbReference type="AlphaFoldDB" id="A0A550C4X3"/>
<name>A0A550C4X3_9AGAR</name>
<feature type="transmembrane region" description="Helical" evidence="1">
    <location>
        <begin position="166"/>
        <end position="189"/>
    </location>
</feature>
<accession>A0A550C4X3</accession>
<dbReference type="OrthoDB" id="3192156at2759"/>